<dbReference type="EMBL" id="JACIJS010000008">
    <property type="protein sequence ID" value="MBB5516716.1"/>
    <property type="molecule type" value="Genomic_DNA"/>
</dbReference>
<dbReference type="GO" id="GO:0006508">
    <property type="term" value="P:proteolysis"/>
    <property type="evidence" value="ECO:0007669"/>
    <property type="project" value="UniProtKB-KW"/>
</dbReference>
<organism evidence="7 8">
    <name type="scientific">Rubricella aquisinus</name>
    <dbReference type="NCBI Taxonomy" id="2028108"/>
    <lineage>
        <taxon>Bacteria</taxon>
        <taxon>Pseudomonadati</taxon>
        <taxon>Pseudomonadota</taxon>
        <taxon>Alphaproteobacteria</taxon>
        <taxon>Rhodobacterales</taxon>
        <taxon>Paracoccaceae</taxon>
        <taxon>Rubricella</taxon>
    </lineage>
</organism>
<dbReference type="Gene3D" id="3.90.226.10">
    <property type="entry name" value="2-enoyl-CoA Hydratase, Chain A, domain 1"/>
    <property type="match status" value="1"/>
</dbReference>
<keyword evidence="5" id="KW-0472">Membrane</keyword>
<feature type="transmembrane region" description="Helical" evidence="5">
    <location>
        <begin position="20"/>
        <end position="42"/>
    </location>
</feature>
<dbReference type="InterPro" id="IPR004635">
    <property type="entry name" value="Pept_S49_SppA"/>
</dbReference>
<evidence type="ECO:0000256" key="3">
    <source>
        <dbReference type="ARBA" id="ARBA00022801"/>
    </source>
</evidence>
<dbReference type="RefSeq" id="WP_184012602.1">
    <property type="nucleotide sequence ID" value="NZ_JACIJS010000008.1"/>
</dbReference>
<keyword evidence="5" id="KW-1133">Transmembrane helix</keyword>
<dbReference type="SUPFAM" id="SSF52096">
    <property type="entry name" value="ClpP/crotonase"/>
    <property type="match status" value="1"/>
</dbReference>
<evidence type="ECO:0000256" key="1">
    <source>
        <dbReference type="ARBA" id="ARBA00008683"/>
    </source>
</evidence>
<evidence type="ECO:0000256" key="4">
    <source>
        <dbReference type="ARBA" id="ARBA00022825"/>
    </source>
</evidence>
<dbReference type="InterPro" id="IPR002142">
    <property type="entry name" value="Peptidase_S49"/>
</dbReference>
<dbReference type="PANTHER" id="PTHR42987">
    <property type="entry name" value="PEPTIDASE S49"/>
    <property type="match status" value="1"/>
</dbReference>
<dbReference type="Gene3D" id="6.20.330.10">
    <property type="match status" value="1"/>
</dbReference>
<protein>
    <submittedName>
        <fullName evidence="7">Protease-4</fullName>
        <ecNumber evidence="7">3.4.21.-</ecNumber>
    </submittedName>
</protein>
<keyword evidence="8" id="KW-1185">Reference proteome</keyword>
<keyword evidence="3 7" id="KW-0378">Hydrolase</keyword>
<dbReference type="GO" id="GO:0008236">
    <property type="term" value="F:serine-type peptidase activity"/>
    <property type="evidence" value="ECO:0007669"/>
    <property type="project" value="UniProtKB-KW"/>
</dbReference>
<accession>A0A840X4I4</accession>
<dbReference type="Proteomes" id="UP000553766">
    <property type="component" value="Unassembled WGS sequence"/>
</dbReference>
<gene>
    <name evidence="7" type="ORF">FHS89_002756</name>
</gene>
<dbReference type="Pfam" id="PF01343">
    <property type="entry name" value="Peptidase_S49"/>
    <property type="match status" value="1"/>
</dbReference>
<dbReference type="InterPro" id="IPR029045">
    <property type="entry name" value="ClpP/crotonase-like_dom_sf"/>
</dbReference>
<dbReference type="AlphaFoldDB" id="A0A840X4I4"/>
<name>A0A840X4I4_9RHOB</name>
<keyword evidence="4" id="KW-0720">Serine protease</keyword>
<keyword evidence="2 7" id="KW-0645">Protease</keyword>
<evidence type="ECO:0000256" key="2">
    <source>
        <dbReference type="ARBA" id="ARBA00022670"/>
    </source>
</evidence>
<evidence type="ECO:0000313" key="8">
    <source>
        <dbReference type="Proteomes" id="UP000553766"/>
    </source>
</evidence>
<dbReference type="PANTHER" id="PTHR42987:SF6">
    <property type="entry name" value="PROTEINASE IV"/>
    <property type="match status" value="1"/>
</dbReference>
<proteinExistence type="inferred from homology"/>
<comment type="caution">
    <text evidence="7">The sequence shown here is derived from an EMBL/GenBank/DDBJ whole genome shotgun (WGS) entry which is preliminary data.</text>
</comment>
<keyword evidence="5" id="KW-0812">Transmembrane</keyword>
<dbReference type="InterPro" id="IPR047272">
    <property type="entry name" value="S49_SppA_C"/>
</dbReference>
<dbReference type="EC" id="3.4.21.-" evidence="7"/>
<dbReference type="CDD" id="cd07023">
    <property type="entry name" value="S49_Sppa_N_C"/>
    <property type="match status" value="1"/>
</dbReference>
<comment type="similarity">
    <text evidence="1">Belongs to the peptidase S49 family.</text>
</comment>
<dbReference type="NCBIfam" id="TIGR00706">
    <property type="entry name" value="SppA_dom"/>
    <property type="match status" value="1"/>
</dbReference>
<sequence length="305" mass="33317">MSLNSDIYEERRRKWRRFGFWKGVGLTLGVLIGGSILLGVAFGDQEPTGPYIAKHYVLGTIFNDPDRDQLIADLAEDRDARALILYVESPGGTTVGAEGIFDAIRHVAAEKPVVAVMGEVAASGGYIASIAADHVIARGNTLTGSIGVILEYPDVSGLLDRIGVEVQTVRSSDVKGGLSPLRPASEEELDAQRELIADAHNWFRGLVEARRQIEGDALNMVADGRAFTGRQALDVDLVDQIGGLREAESWLEQRDSRLDGLPIRVVSLPEPDLGWLDYVGNLSGFAEIYRDLRAREGFRLFSTLR</sequence>
<evidence type="ECO:0000313" key="7">
    <source>
        <dbReference type="EMBL" id="MBB5516716.1"/>
    </source>
</evidence>
<feature type="domain" description="Peptidase S49" evidence="6">
    <location>
        <begin position="107"/>
        <end position="253"/>
    </location>
</feature>
<reference evidence="7 8" key="1">
    <citation type="submission" date="2020-08" db="EMBL/GenBank/DDBJ databases">
        <title>Genomic Encyclopedia of Type Strains, Phase IV (KMG-IV): sequencing the most valuable type-strain genomes for metagenomic binning, comparative biology and taxonomic classification.</title>
        <authorList>
            <person name="Goeker M."/>
        </authorList>
    </citation>
    <scope>NUCLEOTIDE SEQUENCE [LARGE SCALE GENOMIC DNA]</scope>
    <source>
        <strain evidence="7 8">DSM 103377</strain>
    </source>
</reference>
<evidence type="ECO:0000256" key="5">
    <source>
        <dbReference type="SAM" id="Phobius"/>
    </source>
</evidence>
<evidence type="ECO:0000259" key="6">
    <source>
        <dbReference type="Pfam" id="PF01343"/>
    </source>
</evidence>